<evidence type="ECO:0000256" key="1">
    <source>
        <dbReference type="SAM" id="MobiDB-lite"/>
    </source>
</evidence>
<comment type="caution">
    <text evidence="3">The sequence shown here is derived from an EMBL/GenBank/DDBJ whole genome shotgun (WGS) entry which is preliminary data.</text>
</comment>
<feature type="domain" description="Fe2OG dioxygenase" evidence="2">
    <location>
        <begin position="130"/>
        <end position="245"/>
    </location>
</feature>
<dbReference type="SUPFAM" id="SSF51197">
    <property type="entry name" value="Clavaminate synthase-like"/>
    <property type="match status" value="1"/>
</dbReference>
<evidence type="ECO:0000313" key="3">
    <source>
        <dbReference type="EMBL" id="KAJ8612521.1"/>
    </source>
</evidence>
<dbReference type="EMBL" id="JAQMWT010000047">
    <property type="protein sequence ID" value="KAJ8612521.1"/>
    <property type="molecule type" value="Genomic_DNA"/>
</dbReference>
<evidence type="ECO:0000259" key="2">
    <source>
        <dbReference type="PROSITE" id="PS51471"/>
    </source>
</evidence>
<dbReference type="InterPro" id="IPR037151">
    <property type="entry name" value="AlkB-like_sf"/>
</dbReference>
<dbReference type="Proteomes" id="UP001230188">
    <property type="component" value="Unassembled WGS sequence"/>
</dbReference>
<keyword evidence="4" id="KW-1185">Reference proteome</keyword>
<evidence type="ECO:0000313" key="4">
    <source>
        <dbReference type="Proteomes" id="UP001230188"/>
    </source>
</evidence>
<proteinExistence type="predicted"/>
<feature type="region of interest" description="Disordered" evidence="1">
    <location>
        <begin position="216"/>
        <end position="235"/>
    </location>
</feature>
<dbReference type="InterPro" id="IPR032854">
    <property type="entry name" value="ALKBH3"/>
</dbReference>
<organism evidence="3 4">
    <name type="scientific">Chrysophaeum taylorii</name>
    <dbReference type="NCBI Taxonomy" id="2483200"/>
    <lineage>
        <taxon>Eukaryota</taxon>
        <taxon>Sar</taxon>
        <taxon>Stramenopiles</taxon>
        <taxon>Ochrophyta</taxon>
        <taxon>Pelagophyceae</taxon>
        <taxon>Pelagomonadales</taxon>
        <taxon>Pelagomonadaceae</taxon>
        <taxon>Chrysophaeum</taxon>
    </lineage>
</organism>
<dbReference type="Gene3D" id="2.60.120.590">
    <property type="entry name" value="Alpha-ketoglutarate-dependent dioxygenase AlkB-like"/>
    <property type="match status" value="1"/>
</dbReference>
<dbReference type="GO" id="GO:0051213">
    <property type="term" value="F:dioxygenase activity"/>
    <property type="evidence" value="ECO:0007669"/>
    <property type="project" value="InterPro"/>
</dbReference>
<gene>
    <name evidence="3" type="ORF">CTAYLR_003724</name>
</gene>
<reference evidence="3" key="1">
    <citation type="submission" date="2023-01" db="EMBL/GenBank/DDBJ databases">
        <title>Metagenome sequencing of chrysophaentin producing Chrysophaeum taylorii.</title>
        <authorList>
            <person name="Davison J."/>
            <person name="Bewley C."/>
        </authorList>
    </citation>
    <scope>NUCLEOTIDE SEQUENCE</scope>
    <source>
        <strain evidence="3">NIES-1699</strain>
    </source>
</reference>
<dbReference type="InterPro" id="IPR027450">
    <property type="entry name" value="AlkB-like"/>
</dbReference>
<dbReference type="GO" id="GO:0006307">
    <property type="term" value="P:DNA alkylation repair"/>
    <property type="evidence" value="ECO:0007669"/>
    <property type="project" value="InterPro"/>
</dbReference>
<accession>A0AAD7XMR3</accession>
<dbReference type="PANTHER" id="PTHR31212:SF5">
    <property type="entry name" value="ISOCHORISMATASE FAMILY PROTEIN FAMILY (AFU_ORTHOLOGUE AFUA_3G14500)"/>
    <property type="match status" value="1"/>
</dbReference>
<dbReference type="InterPro" id="IPR005123">
    <property type="entry name" value="Oxoglu/Fe-dep_dioxygenase_dom"/>
</dbReference>
<dbReference type="AlphaFoldDB" id="A0AAD7XMR3"/>
<name>A0AAD7XMR3_9STRA</name>
<sequence>MVARRKTRRRVHASRVVATKKTNGAAVIDARQLGTKGVVVYGLGAGDSELHLDVLDEPAAAVTTLQREVEWATMAHRGGVVPRLISVQADDATYRVPVYRHPADAQPETRPFHPIVRAAAAAARDALGVTFNHCLAQWYRGGADYISEHADKTLDVRRGSPVANLSLGATRVMTLRAKRSDGPRGEARVAQKIVLPHNSLFVLGSRTNREFTHAVARDGRRDQEKRPDERRDGGHRISLTFRDVATFHRDGHLEGQGAPDARCPSTTSSRATDLDAMLKAFSAENRQSDFDWDAHYGRGFATLGFDVLPPAALAPSHAPSLH</sequence>
<dbReference type="PANTHER" id="PTHR31212">
    <property type="entry name" value="ALPHA-KETOGLUTARATE-DEPENDENT DIOXYGENASE ALKB HOMOLOG 3"/>
    <property type="match status" value="1"/>
</dbReference>
<protein>
    <recommendedName>
        <fullName evidence="2">Fe2OG dioxygenase domain-containing protein</fullName>
    </recommendedName>
</protein>
<dbReference type="Pfam" id="PF13532">
    <property type="entry name" value="2OG-FeII_Oxy_2"/>
    <property type="match status" value="1"/>
</dbReference>
<dbReference type="PROSITE" id="PS51471">
    <property type="entry name" value="FE2OG_OXY"/>
    <property type="match status" value="1"/>
</dbReference>